<dbReference type="Proteomes" id="UP000054560">
    <property type="component" value="Unassembled WGS sequence"/>
</dbReference>
<name>A0A0L0F4L3_9EUKA</name>
<organism evidence="2 3">
    <name type="scientific">Sphaeroforma arctica JP610</name>
    <dbReference type="NCBI Taxonomy" id="667725"/>
    <lineage>
        <taxon>Eukaryota</taxon>
        <taxon>Ichthyosporea</taxon>
        <taxon>Ichthyophonida</taxon>
        <taxon>Sphaeroforma</taxon>
    </lineage>
</organism>
<dbReference type="EMBL" id="KQ249467">
    <property type="protein sequence ID" value="KNC71118.1"/>
    <property type="molecule type" value="Genomic_DNA"/>
</dbReference>
<sequence>MADQVQAETDAEGDEASDRVDIPDEETEKVTCALTYLRKGVELQGAGDKTDEEKGMTTTT</sequence>
<dbReference type="AlphaFoldDB" id="A0A0L0F4L3"/>
<evidence type="ECO:0000256" key="1">
    <source>
        <dbReference type="SAM" id="MobiDB-lite"/>
    </source>
</evidence>
<gene>
    <name evidence="2" type="ORF">SARC_16347</name>
</gene>
<proteinExistence type="predicted"/>
<dbReference type="RefSeq" id="XP_014145020.1">
    <property type="nucleotide sequence ID" value="XM_014289545.1"/>
</dbReference>
<protein>
    <submittedName>
        <fullName evidence="2">Uncharacterized protein</fullName>
    </submittedName>
</protein>
<dbReference type="GeneID" id="25916851"/>
<evidence type="ECO:0000313" key="2">
    <source>
        <dbReference type="EMBL" id="KNC71118.1"/>
    </source>
</evidence>
<reference evidence="2 3" key="1">
    <citation type="submission" date="2011-02" db="EMBL/GenBank/DDBJ databases">
        <title>The Genome Sequence of Sphaeroforma arctica JP610.</title>
        <authorList>
            <consortium name="The Broad Institute Genome Sequencing Platform"/>
            <person name="Russ C."/>
            <person name="Cuomo C."/>
            <person name="Young S.K."/>
            <person name="Zeng Q."/>
            <person name="Gargeya S."/>
            <person name="Alvarado L."/>
            <person name="Berlin A."/>
            <person name="Chapman S.B."/>
            <person name="Chen Z."/>
            <person name="Freedman E."/>
            <person name="Gellesch M."/>
            <person name="Goldberg J."/>
            <person name="Griggs A."/>
            <person name="Gujja S."/>
            <person name="Heilman E."/>
            <person name="Heiman D."/>
            <person name="Howarth C."/>
            <person name="Mehta T."/>
            <person name="Neiman D."/>
            <person name="Pearson M."/>
            <person name="Roberts A."/>
            <person name="Saif S."/>
            <person name="Shea T."/>
            <person name="Shenoy N."/>
            <person name="Sisk P."/>
            <person name="Stolte C."/>
            <person name="Sykes S."/>
            <person name="White J."/>
            <person name="Yandava C."/>
            <person name="Burger G."/>
            <person name="Gray M.W."/>
            <person name="Holland P.W.H."/>
            <person name="King N."/>
            <person name="Lang F.B.F."/>
            <person name="Roger A.J."/>
            <person name="Ruiz-Trillo I."/>
            <person name="Haas B."/>
            <person name="Nusbaum C."/>
            <person name="Birren B."/>
        </authorList>
    </citation>
    <scope>NUCLEOTIDE SEQUENCE [LARGE SCALE GENOMIC DNA]</scope>
    <source>
        <strain evidence="2 3">JP610</strain>
    </source>
</reference>
<feature type="region of interest" description="Disordered" evidence="1">
    <location>
        <begin position="1"/>
        <end position="26"/>
    </location>
</feature>
<feature type="non-terminal residue" evidence="2">
    <location>
        <position position="60"/>
    </location>
</feature>
<keyword evidence="3" id="KW-1185">Reference proteome</keyword>
<accession>A0A0L0F4L3</accession>
<evidence type="ECO:0000313" key="3">
    <source>
        <dbReference type="Proteomes" id="UP000054560"/>
    </source>
</evidence>